<dbReference type="AlphaFoldDB" id="A0A098BTS4"/>
<evidence type="ECO:0000256" key="2">
    <source>
        <dbReference type="ARBA" id="ARBA00009199"/>
    </source>
</evidence>
<organism evidence="5 6">
    <name type="scientific">Rhodococcus ruber</name>
    <dbReference type="NCBI Taxonomy" id="1830"/>
    <lineage>
        <taxon>Bacteria</taxon>
        <taxon>Bacillati</taxon>
        <taxon>Actinomycetota</taxon>
        <taxon>Actinomycetes</taxon>
        <taxon>Mycobacteriales</taxon>
        <taxon>Nocardiaceae</taxon>
        <taxon>Rhodococcus</taxon>
    </lineage>
</organism>
<dbReference type="EMBL" id="CCSD01000100">
    <property type="protein sequence ID" value="CDZ91610.1"/>
    <property type="molecule type" value="Genomic_DNA"/>
</dbReference>
<evidence type="ECO:0000256" key="1">
    <source>
        <dbReference type="ARBA" id="ARBA00001311"/>
    </source>
</evidence>
<feature type="domain" description="Amidase" evidence="4">
    <location>
        <begin position="33"/>
        <end position="414"/>
    </location>
</feature>
<dbReference type="Pfam" id="PF01425">
    <property type="entry name" value="Amidase"/>
    <property type="match status" value="1"/>
</dbReference>
<dbReference type="EC" id="3.5.1.4" evidence="3"/>
<dbReference type="Gene3D" id="3.90.1300.10">
    <property type="entry name" value="Amidase signature (AS) domain"/>
    <property type="match status" value="1"/>
</dbReference>
<evidence type="ECO:0000313" key="6">
    <source>
        <dbReference type="Proteomes" id="UP000042997"/>
    </source>
</evidence>
<comment type="similarity">
    <text evidence="2">Belongs to the amidase family.</text>
</comment>
<sequence length="432" mass="44530">MSTRASDLSLGEQVGAVRTGSVTAEDLATQVRRAIELREPELGAWVCLSSTIAEQARAVDRDPGSAPLAGLSVGVKDLIDVAGMPTRAGSAVTSPNLVGTDAACVSRLRSLGAIVQGKTVTTEFGYFTPGPTRNPHALGHTPGGSSSGSAAAVAAGTVPLALGTQTAGSLTRPASYCGAAGMVLAHGTTDMSGITGLSESLDALGLLTRSVSDLRFVHNAFSGHGHSEVPAPEPVTRGLVWNAGALHPVEPPMSALLEHVPALLEEIGVKAEPLDWDDHVQTLSEDHVTVMSYEAARARAHEFDEHAGALSAPIRDLLENGRRIAGTEYSAALTRRDRSRELLDAILASDPIIVGPAALGPAPLGLSATGSPILSRPWQLLGLPVVVVPGARTSAGLPLGLQIVGLPGHEDRLLAVGEKLEVLLRELPEIAV</sequence>
<evidence type="ECO:0000256" key="3">
    <source>
        <dbReference type="ARBA" id="ARBA00012922"/>
    </source>
</evidence>
<reference evidence="5 6" key="1">
    <citation type="journal article" date="2014" name="Genome Announc.">
        <title>Draft Genome Sequence of Propane- and Butane-Oxidizing Actinobacterium Rhodococcus ruber IEGM 231.</title>
        <authorList>
            <person name="Ivshina I.B."/>
            <person name="Kuyukina M.S."/>
            <person name="Krivoruchko A.V."/>
            <person name="Barbe V."/>
            <person name="Fischer C."/>
        </authorList>
    </citation>
    <scope>NUCLEOTIDE SEQUENCE [LARGE SCALE GENOMIC DNA]</scope>
</reference>
<dbReference type="InterPro" id="IPR000120">
    <property type="entry name" value="Amidase"/>
</dbReference>
<dbReference type="GeneID" id="66837870"/>
<dbReference type="PANTHER" id="PTHR11895">
    <property type="entry name" value="TRANSAMIDASE"/>
    <property type="match status" value="1"/>
</dbReference>
<dbReference type="PANTHER" id="PTHR11895:SF7">
    <property type="entry name" value="GLUTAMYL-TRNA(GLN) AMIDOTRANSFERASE SUBUNIT A, MITOCHONDRIAL"/>
    <property type="match status" value="1"/>
</dbReference>
<protein>
    <recommendedName>
        <fullName evidence="3">amidase</fullName>
        <ecNumber evidence="3">3.5.1.4</ecNumber>
    </recommendedName>
</protein>
<dbReference type="GO" id="GO:0004040">
    <property type="term" value="F:amidase activity"/>
    <property type="evidence" value="ECO:0007669"/>
    <property type="project" value="UniProtKB-EC"/>
</dbReference>
<dbReference type="InterPro" id="IPR023631">
    <property type="entry name" value="Amidase_dom"/>
</dbReference>
<gene>
    <name evidence="5" type="ORF">RHRU231_850070</name>
</gene>
<dbReference type="eggNOG" id="COG0154">
    <property type="taxonomic scope" value="Bacteria"/>
</dbReference>
<dbReference type="OrthoDB" id="182039at2"/>
<dbReference type="KEGG" id="rrz:CS378_12875"/>
<proteinExistence type="inferred from homology"/>
<dbReference type="RefSeq" id="WP_010593637.1">
    <property type="nucleotide sequence ID" value="NZ_CP023714.1"/>
</dbReference>
<comment type="catalytic activity">
    <reaction evidence="1">
        <text>a monocarboxylic acid amide + H2O = a monocarboxylate + NH4(+)</text>
        <dbReference type="Rhea" id="RHEA:12020"/>
        <dbReference type="ChEBI" id="CHEBI:15377"/>
        <dbReference type="ChEBI" id="CHEBI:28938"/>
        <dbReference type="ChEBI" id="CHEBI:35757"/>
        <dbReference type="ChEBI" id="CHEBI:83628"/>
        <dbReference type="EC" id="3.5.1.4"/>
    </reaction>
</comment>
<dbReference type="Proteomes" id="UP000042997">
    <property type="component" value="Unassembled WGS sequence"/>
</dbReference>
<name>A0A098BTS4_9NOCA</name>
<dbReference type="InterPro" id="IPR036928">
    <property type="entry name" value="AS_sf"/>
</dbReference>
<accession>A0A098BTS4</accession>
<evidence type="ECO:0000259" key="4">
    <source>
        <dbReference type="Pfam" id="PF01425"/>
    </source>
</evidence>
<evidence type="ECO:0000313" key="5">
    <source>
        <dbReference type="EMBL" id="CDZ91610.1"/>
    </source>
</evidence>
<dbReference type="SUPFAM" id="SSF75304">
    <property type="entry name" value="Amidase signature (AS) enzymes"/>
    <property type="match status" value="1"/>
</dbReference>